<name>A0A2W4VZU4_9CYAN</name>
<dbReference type="EMBL" id="QBMN01000104">
    <property type="protein sequence ID" value="PZO38413.1"/>
    <property type="molecule type" value="Genomic_DNA"/>
</dbReference>
<dbReference type="PANTHER" id="PTHR43329">
    <property type="entry name" value="EPOXIDE HYDROLASE"/>
    <property type="match status" value="1"/>
</dbReference>
<dbReference type="PRINTS" id="PR00412">
    <property type="entry name" value="EPOXHYDRLASE"/>
</dbReference>
<reference evidence="4" key="1">
    <citation type="submission" date="2018-04" db="EMBL/GenBank/DDBJ databases">
        <authorList>
            <person name="Cornet L."/>
        </authorList>
    </citation>
    <scope>NUCLEOTIDE SEQUENCE [LARGE SCALE GENOMIC DNA]</scope>
</reference>
<dbReference type="SUPFAM" id="SSF53474">
    <property type="entry name" value="alpha/beta-Hydrolases"/>
    <property type="match status" value="1"/>
</dbReference>
<dbReference type="PRINTS" id="PR00111">
    <property type="entry name" value="ABHYDROLASE"/>
</dbReference>
<keyword evidence="1 3" id="KW-0378">Hydrolase</keyword>
<dbReference type="AlphaFoldDB" id="A0A2W4VZU4"/>
<reference evidence="3 4" key="2">
    <citation type="submission" date="2018-06" db="EMBL/GenBank/DDBJ databases">
        <title>Metagenomic assembly of (sub)arctic Cyanobacteria and their associated microbiome from non-axenic cultures.</title>
        <authorList>
            <person name="Baurain D."/>
        </authorList>
    </citation>
    <scope>NUCLEOTIDE SEQUENCE [LARGE SCALE GENOMIC DNA]</scope>
    <source>
        <strain evidence="3">ULC041bin1</strain>
    </source>
</reference>
<organism evidence="3 4">
    <name type="scientific">Shackletoniella antarctica</name>
    <dbReference type="NCBI Taxonomy" id="268115"/>
    <lineage>
        <taxon>Bacteria</taxon>
        <taxon>Bacillati</taxon>
        <taxon>Cyanobacteriota</taxon>
        <taxon>Cyanophyceae</taxon>
        <taxon>Oculatellales</taxon>
        <taxon>Oculatellaceae</taxon>
        <taxon>Shackletoniella</taxon>
    </lineage>
</organism>
<accession>A0A2W4VZU4</accession>
<evidence type="ECO:0000313" key="4">
    <source>
        <dbReference type="Proteomes" id="UP000249081"/>
    </source>
</evidence>
<sequence length="295" mass="32913">MAHRQQRFLETNGLRLHYVTQGQGPLLLFLHGFPEFWYSWRHQLDYFADRYTCVALDLRGYNESDKPPGVAAYRLDVLVEDVRGAIAALGYDHLTLVGHDWGGAIAWAFAYAYPELLRSLVVMNIPHPARFAEGLRTPQQLARSWYIAAFQLPLLPELALAAGDYWAIGQIFQAMAVDKSAFSAADLRAYKTAAAKPGALTAMVNYYRALLLGDRRQQPWGILPVPTLLIWGEDDAALGKELTLGTEAYVSDLRLRYIPHCSHWVQQEQPGQVNGLMDEFLGRGAPPCALTVGGL</sequence>
<gene>
    <name evidence="3" type="ORF">DCF17_14605</name>
</gene>
<dbReference type="Gene3D" id="3.40.50.1820">
    <property type="entry name" value="alpha/beta hydrolase"/>
    <property type="match status" value="1"/>
</dbReference>
<evidence type="ECO:0000259" key="2">
    <source>
        <dbReference type="Pfam" id="PF00561"/>
    </source>
</evidence>
<protein>
    <submittedName>
        <fullName evidence="3">Epoxide hydrolase</fullName>
    </submittedName>
</protein>
<proteinExistence type="predicted"/>
<dbReference type="InterPro" id="IPR000639">
    <property type="entry name" value="Epox_hydrolase-like"/>
</dbReference>
<evidence type="ECO:0000313" key="3">
    <source>
        <dbReference type="EMBL" id="PZO38413.1"/>
    </source>
</evidence>
<comment type="caution">
    <text evidence="3">The sequence shown here is derived from an EMBL/GenBank/DDBJ whole genome shotgun (WGS) entry which is preliminary data.</text>
</comment>
<dbReference type="Proteomes" id="UP000249081">
    <property type="component" value="Unassembled WGS sequence"/>
</dbReference>
<dbReference type="InterPro" id="IPR029058">
    <property type="entry name" value="AB_hydrolase_fold"/>
</dbReference>
<dbReference type="InterPro" id="IPR000073">
    <property type="entry name" value="AB_hydrolase_1"/>
</dbReference>
<evidence type="ECO:0000256" key="1">
    <source>
        <dbReference type="ARBA" id="ARBA00022801"/>
    </source>
</evidence>
<feature type="domain" description="AB hydrolase-1" evidence="2">
    <location>
        <begin position="25"/>
        <end position="268"/>
    </location>
</feature>
<dbReference type="GO" id="GO:0016787">
    <property type="term" value="F:hydrolase activity"/>
    <property type="evidence" value="ECO:0007669"/>
    <property type="project" value="UniProtKB-KW"/>
</dbReference>
<dbReference type="Pfam" id="PF00561">
    <property type="entry name" value="Abhydrolase_1"/>
    <property type="match status" value="1"/>
</dbReference>